<dbReference type="HOGENOM" id="CLU_003827_3_0_6"/>
<dbReference type="InterPro" id="IPR017938">
    <property type="entry name" value="Riboflavin_synthase-like_b-brl"/>
</dbReference>
<evidence type="ECO:0000256" key="8">
    <source>
        <dbReference type="ARBA" id="ARBA00022827"/>
    </source>
</evidence>
<keyword evidence="16" id="KW-1133">Transmembrane helix</keyword>
<dbReference type="KEGG" id="sbw:TGUWTKB_4150"/>
<evidence type="ECO:0000256" key="11">
    <source>
        <dbReference type="ARBA" id="ARBA00029856"/>
    </source>
</evidence>
<evidence type="ECO:0000256" key="16">
    <source>
        <dbReference type="SAM" id="Phobius"/>
    </source>
</evidence>
<dbReference type="EC" id="1.18.1.2" evidence="4"/>
<evidence type="ECO:0000313" key="18">
    <source>
        <dbReference type="EMBL" id="BAP58642.1"/>
    </source>
</evidence>
<dbReference type="CDD" id="cd06195">
    <property type="entry name" value="FNR1"/>
    <property type="match status" value="1"/>
</dbReference>
<dbReference type="InterPro" id="IPR033892">
    <property type="entry name" value="FNR_bac"/>
</dbReference>
<dbReference type="PANTHER" id="PTHR47878:SF1">
    <property type="entry name" value="FLAVODOXIN_FERREDOXIN--NADP REDUCTASE"/>
    <property type="match status" value="1"/>
</dbReference>
<keyword evidence="8" id="KW-0274">FAD</keyword>
<comment type="similarity">
    <text evidence="2">Belongs to the ferredoxin--NADP reductase type 1 family.</text>
</comment>
<dbReference type="PROSITE" id="PS51384">
    <property type="entry name" value="FAD_FR"/>
    <property type="match status" value="1"/>
</dbReference>
<evidence type="ECO:0000259" key="17">
    <source>
        <dbReference type="PROSITE" id="PS51384"/>
    </source>
</evidence>
<dbReference type="Pfam" id="PF00175">
    <property type="entry name" value="NAD_binding_1"/>
    <property type="match status" value="1"/>
</dbReference>
<comment type="catalytic activity">
    <reaction evidence="14">
        <text>reduced [flavodoxin] + NADP(+) = oxidized [flavodoxin] + NADPH + 2 H(+)</text>
        <dbReference type="Rhea" id="RHEA:50756"/>
        <dbReference type="Rhea" id="RHEA-COMP:10622"/>
        <dbReference type="Rhea" id="RHEA-COMP:10623"/>
        <dbReference type="ChEBI" id="CHEBI:15378"/>
        <dbReference type="ChEBI" id="CHEBI:57618"/>
        <dbReference type="ChEBI" id="CHEBI:57783"/>
        <dbReference type="ChEBI" id="CHEBI:58210"/>
        <dbReference type="ChEBI" id="CHEBI:58349"/>
        <dbReference type="EC" id="1.19.1.1"/>
    </reaction>
</comment>
<keyword evidence="7" id="KW-0547">Nucleotide-binding</keyword>
<dbReference type="STRING" id="1410383.TGUWTKB_4150"/>
<comment type="catalytic activity">
    <reaction evidence="15">
        <text>2 reduced [2Fe-2S]-[ferredoxin] + NADP(+) + H(+) = 2 oxidized [2Fe-2S]-[ferredoxin] + NADPH</text>
        <dbReference type="Rhea" id="RHEA:20125"/>
        <dbReference type="Rhea" id="RHEA-COMP:10000"/>
        <dbReference type="Rhea" id="RHEA-COMP:10001"/>
        <dbReference type="ChEBI" id="CHEBI:15378"/>
        <dbReference type="ChEBI" id="CHEBI:33737"/>
        <dbReference type="ChEBI" id="CHEBI:33738"/>
        <dbReference type="ChEBI" id="CHEBI:57783"/>
        <dbReference type="ChEBI" id="CHEBI:58349"/>
        <dbReference type="EC" id="1.18.1.2"/>
    </reaction>
</comment>
<dbReference type="InterPro" id="IPR008333">
    <property type="entry name" value="Cbr1-like_FAD-bd_dom"/>
</dbReference>
<dbReference type="OrthoDB" id="9784483at2"/>
<gene>
    <name evidence="18" type="primary">fpr</name>
    <name evidence="18" type="ORF">TGUWTKB_4150</name>
</gene>
<evidence type="ECO:0000256" key="3">
    <source>
        <dbReference type="ARBA" id="ARBA00012872"/>
    </source>
</evidence>
<evidence type="ECO:0000256" key="2">
    <source>
        <dbReference type="ARBA" id="ARBA00008312"/>
    </source>
</evidence>
<dbReference type="RefSeq" id="WP_041063104.1">
    <property type="nucleotide sequence ID" value="NZ_AP014521.1"/>
</dbReference>
<keyword evidence="16" id="KW-0472">Membrane</keyword>
<evidence type="ECO:0000256" key="14">
    <source>
        <dbReference type="ARBA" id="ARBA00047271"/>
    </source>
</evidence>
<feature type="domain" description="FAD-binding FR-type" evidence="17">
    <location>
        <begin position="2"/>
        <end position="101"/>
    </location>
</feature>
<dbReference type="GO" id="GO:0004324">
    <property type="term" value="F:ferredoxin-NADP+ reductase activity"/>
    <property type="evidence" value="ECO:0007669"/>
    <property type="project" value="UniProtKB-EC"/>
</dbReference>
<protein>
    <recommendedName>
        <fullName evidence="5">Flavodoxin/ferredoxin--NADP reductase</fullName>
        <ecNumber evidence="4">1.18.1.2</ecNumber>
        <ecNumber evidence="3">1.19.1.1</ecNumber>
    </recommendedName>
    <alternativeName>
        <fullName evidence="13">Ferredoxin (flavodoxin):NADP(+) oxidoreductase</fullName>
    </alternativeName>
    <alternativeName>
        <fullName evidence="11">Ferredoxin--NADP reductase</fullName>
    </alternativeName>
    <alternativeName>
        <fullName evidence="12">Flavodoxin--NADP reductase</fullName>
    </alternativeName>
</protein>
<evidence type="ECO:0000256" key="7">
    <source>
        <dbReference type="ARBA" id="ARBA00022741"/>
    </source>
</evidence>
<keyword evidence="16" id="KW-0812">Transmembrane</keyword>
<reference evidence="19" key="1">
    <citation type="submission" date="2013-11" db="EMBL/GenBank/DDBJ databases">
        <title>Symbiont-containing voluminous jelly as an extraordinary maternal gift for overwintering insect nymphs.</title>
        <authorList>
            <person name="Kaiwa N."/>
            <person name="Hosokawa T."/>
            <person name="Nikoh N."/>
            <person name="Meng X.Y."/>
            <person name="Tanahashi M."/>
            <person name="Moriyama M."/>
            <person name="Maeda T."/>
            <person name="Yamaguchi K."/>
            <person name="Shigenobu S."/>
            <person name="Ito M."/>
            <person name="Fukatsu T."/>
        </authorList>
    </citation>
    <scope>NUCLEOTIDE SEQUENCE [LARGE SCALE GENOMIC DNA]</scope>
    <source>
        <strain evidence="19">UwTKB</strain>
    </source>
</reference>
<dbReference type="SUPFAM" id="SSF63380">
    <property type="entry name" value="Riboflavin synthase domain-like"/>
    <property type="match status" value="1"/>
</dbReference>
<evidence type="ECO:0000256" key="6">
    <source>
        <dbReference type="ARBA" id="ARBA00022630"/>
    </source>
</evidence>
<comment type="cofactor">
    <cofactor evidence="1">
        <name>FAD</name>
        <dbReference type="ChEBI" id="CHEBI:57692"/>
    </cofactor>
</comment>
<dbReference type="Gene3D" id="3.40.50.80">
    <property type="entry name" value="Nucleotide-binding domain of ferredoxin-NADP reductase (FNR) module"/>
    <property type="match status" value="1"/>
</dbReference>
<dbReference type="GO" id="GO:0000166">
    <property type="term" value="F:nucleotide binding"/>
    <property type="evidence" value="ECO:0007669"/>
    <property type="project" value="UniProtKB-KW"/>
</dbReference>
<organism evidence="18 19">
    <name type="scientific">Candidatus Tachikawaea gelatinosa</name>
    <dbReference type="NCBI Taxonomy" id="1410383"/>
    <lineage>
        <taxon>Bacteria</taxon>
        <taxon>Pseudomonadati</taxon>
        <taxon>Pseudomonadota</taxon>
        <taxon>Gammaproteobacteria</taxon>
        <taxon>Enterobacterales</taxon>
        <taxon>Enterobacteriaceae</taxon>
        <taxon>Candidatus Tachikawaea</taxon>
    </lineage>
</organism>
<evidence type="ECO:0000256" key="5">
    <source>
        <dbReference type="ARBA" id="ARBA00020327"/>
    </source>
</evidence>
<dbReference type="InterPro" id="IPR001433">
    <property type="entry name" value="OxRdtase_FAD/NAD-bd"/>
</dbReference>
<name>A0A090AQM1_9ENTR</name>
<dbReference type="PANTHER" id="PTHR47878">
    <property type="entry name" value="OXIDOREDUCTASE FAD/NAD(P)-BINDING DOMAIN PROTEIN"/>
    <property type="match status" value="1"/>
</dbReference>
<evidence type="ECO:0000256" key="13">
    <source>
        <dbReference type="ARBA" id="ARBA00030173"/>
    </source>
</evidence>
<evidence type="ECO:0000256" key="10">
    <source>
        <dbReference type="ARBA" id="ARBA00023002"/>
    </source>
</evidence>
<dbReference type="InterPro" id="IPR051930">
    <property type="entry name" value="FNR_type-1"/>
</dbReference>
<dbReference type="Gene3D" id="2.40.30.10">
    <property type="entry name" value="Translation factors"/>
    <property type="match status" value="1"/>
</dbReference>
<keyword evidence="6" id="KW-0285">Flavoprotein</keyword>
<sequence>MTDWISAEVKKVIKWNNSLFTLIINAPISLFIAGQFTKLSLKINNKSIQRAYSYVNAPNNKNLEFYLVLIKNGIFSPYLYQMKKGDKIFISKHAKGSFIINNIPHCDNLWMLSTGTAIGPYLSILQDKKNMDRFKKIILVHAVRYYEDLSYLSLMKKIEQQYKNKLHIKIVTSREKINNTLFGRIPELIKNKKLENAIQLPIDNTNSHVMICGNPQMVYDTKKVLEHEKNMIINLKNRLGHITTERYW</sequence>
<dbReference type="GO" id="GO:0034599">
    <property type="term" value="P:cellular response to oxidative stress"/>
    <property type="evidence" value="ECO:0007669"/>
    <property type="project" value="TreeGrafter"/>
</dbReference>
<dbReference type="AlphaFoldDB" id="A0A090AQM1"/>
<evidence type="ECO:0000256" key="4">
    <source>
        <dbReference type="ARBA" id="ARBA00013223"/>
    </source>
</evidence>
<dbReference type="InterPro" id="IPR017927">
    <property type="entry name" value="FAD-bd_FR_type"/>
</dbReference>
<proteinExistence type="inferred from homology"/>
<evidence type="ECO:0000256" key="1">
    <source>
        <dbReference type="ARBA" id="ARBA00001974"/>
    </source>
</evidence>
<keyword evidence="19" id="KW-1185">Reference proteome</keyword>
<keyword evidence="9" id="KW-0521">NADP</keyword>
<reference evidence="18 19" key="2">
    <citation type="journal article" date="2014" name="Curr. Biol.">
        <title>Symbiont-Supplemented Maternal Investment Underpinning Host's Ecological Adaptation.</title>
        <authorList>
            <person name="Kaiwa N."/>
            <person name="Hosokawa T."/>
            <person name="Nikoh N."/>
            <person name="Tanahashi M."/>
            <person name="Moriyama M."/>
            <person name="Meng X.Y."/>
            <person name="Maeda T."/>
            <person name="Yamaguchi K."/>
            <person name="Shigenobu S."/>
            <person name="Ito M."/>
            <person name="Fukatsu T."/>
        </authorList>
    </citation>
    <scope>NUCLEOTIDE SEQUENCE [LARGE SCALE GENOMIC DNA]</scope>
    <source>
        <strain evidence="18 19">UwTKB</strain>
    </source>
</reference>
<feature type="transmembrane region" description="Helical" evidence="16">
    <location>
        <begin position="20"/>
        <end position="41"/>
    </location>
</feature>
<dbReference type="EC" id="1.19.1.1" evidence="3"/>
<dbReference type="GO" id="GO:0042167">
    <property type="term" value="P:heme catabolic process"/>
    <property type="evidence" value="ECO:0007669"/>
    <property type="project" value="TreeGrafter"/>
</dbReference>
<evidence type="ECO:0000313" key="19">
    <source>
        <dbReference type="Proteomes" id="UP000031627"/>
    </source>
</evidence>
<evidence type="ECO:0000256" key="9">
    <source>
        <dbReference type="ARBA" id="ARBA00022857"/>
    </source>
</evidence>
<dbReference type="SUPFAM" id="SSF52343">
    <property type="entry name" value="Ferredoxin reductase-like, C-terminal NADP-linked domain"/>
    <property type="match status" value="1"/>
</dbReference>
<dbReference type="InterPro" id="IPR039261">
    <property type="entry name" value="FNR_nucleotide-bd"/>
</dbReference>
<evidence type="ECO:0000256" key="15">
    <source>
        <dbReference type="ARBA" id="ARBA00047776"/>
    </source>
</evidence>
<dbReference type="EMBL" id="AP014521">
    <property type="protein sequence ID" value="BAP58642.1"/>
    <property type="molecule type" value="Genomic_DNA"/>
</dbReference>
<dbReference type="Pfam" id="PF00970">
    <property type="entry name" value="FAD_binding_6"/>
    <property type="match status" value="1"/>
</dbReference>
<evidence type="ECO:0000256" key="12">
    <source>
        <dbReference type="ARBA" id="ARBA00030000"/>
    </source>
</evidence>
<accession>A0A090AQM1</accession>
<keyword evidence="10" id="KW-0560">Oxidoreductase</keyword>
<dbReference type="Proteomes" id="UP000031627">
    <property type="component" value="Chromosome"/>
</dbReference>